<gene>
    <name evidence="1" type="ORF">SAMN02910411_0208</name>
</gene>
<proteinExistence type="predicted"/>
<protein>
    <submittedName>
        <fullName evidence="1">Uncharacterized protein</fullName>
    </submittedName>
</protein>
<evidence type="ECO:0000313" key="1">
    <source>
        <dbReference type="EMBL" id="SOC14012.1"/>
    </source>
</evidence>
<dbReference type="EMBL" id="OBMR01000012">
    <property type="protein sequence ID" value="SOC14012.1"/>
    <property type="molecule type" value="Genomic_DNA"/>
</dbReference>
<dbReference type="Pfam" id="PF20185">
    <property type="entry name" value="DUF6548"/>
    <property type="match status" value="1"/>
</dbReference>
<evidence type="ECO:0000313" key="2">
    <source>
        <dbReference type="Proteomes" id="UP000219563"/>
    </source>
</evidence>
<accession>A0A285SZ09</accession>
<dbReference type="AlphaFoldDB" id="A0A285SZ09"/>
<dbReference type="InterPro" id="IPR046678">
    <property type="entry name" value="DUF6548"/>
</dbReference>
<organism evidence="1 2">
    <name type="scientific">Pseudobutyrivibrio ruminis DSM 9787</name>
    <dbReference type="NCBI Taxonomy" id="1123011"/>
    <lineage>
        <taxon>Bacteria</taxon>
        <taxon>Bacillati</taxon>
        <taxon>Bacillota</taxon>
        <taxon>Clostridia</taxon>
        <taxon>Lachnospirales</taxon>
        <taxon>Lachnospiraceae</taxon>
        <taxon>Pseudobutyrivibrio</taxon>
    </lineage>
</organism>
<dbReference type="Proteomes" id="UP000219563">
    <property type="component" value="Unassembled WGS sequence"/>
</dbReference>
<sequence>MNTNRIVNENFYDEYQYFDSVLAKRFKIEENGVVKYIKEMKNAVIDVRDVLPEWDPTIARLQKMKVRYDSLDNAESSFDDFQGKDEDVVWIKVFLTKLESHADPLSKYSKLEFTYKKRKKSFFQKLKALFS</sequence>
<reference evidence="1 2" key="1">
    <citation type="submission" date="2017-08" db="EMBL/GenBank/DDBJ databases">
        <authorList>
            <person name="de Groot N.N."/>
        </authorList>
    </citation>
    <scope>NUCLEOTIDE SEQUENCE [LARGE SCALE GENOMIC DNA]</scope>
    <source>
        <strain evidence="1 2">DSM 9787</strain>
    </source>
</reference>
<name>A0A285SZ09_9FIRM</name>
<dbReference type="RefSeq" id="WP_097077071.1">
    <property type="nucleotide sequence ID" value="NZ_OBMR01000012.1"/>
</dbReference>